<sequence>MQELFSRTVGPVKDVFMVYNSRGQSKGMAVVTFARSGDASVARASTIGRSWTGVCAHRPLPANLEHRSLLSPGRPIMIELVVDDDEALPAQASRPSAPSLLQRISLPPAAQAARPTTNVGKTRAPASMRDERHAYTRLR</sequence>
<name>A0ACC1PZQ1_9APHY</name>
<comment type="caution">
    <text evidence="1">The sequence shown here is derived from an EMBL/GenBank/DDBJ whole genome shotgun (WGS) entry which is preliminary data.</text>
</comment>
<proteinExistence type="predicted"/>
<dbReference type="EMBL" id="JANSHE010000823">
    <property type="protein sequence ID" value="KAJ3006756.1"/>
    <property type="molecule type" value="Genomic_DNA"/>
</dbReference>
<dbReference type="Proteomes" id="UP001144978">
    <property type="component" value="Unassembled WGS sequence"/>
</dbReference>
<organism evidence="1 2">
    <name type="scientific">Trametes sanguinea</name>
    <dbReference type="NCBI Taxonomy" id="158606"/>
    <lineage>
        <taxon>Eukaryota</taxon>
        <taxon>Fungi</taxon>
        <taxon>Dikarya</taxon>
        <taxon>Basidiomycota</taxon>
        <taxon>Agaricomycotina</taxon>
        <taxon>Agaricomycetes</taxon>
        <taxon>Polyporales</taxon>
        <taxon>Polyporaceae</taxon>
        <taxon>Trametes</taxon>
    </lineage>
</organism>
<accession>A0ACC1PZQ1</accession>
<gene>
    <name evidence="1" type="ORF">NUW54_g3815</name>
</gene>
<reference evidence="1" key="1">
    <citation type="submission" date="2022-08" db="EMBL/GenBank/DDBJ databases">
        <title>Genome Sequence of Pycnoporus sanguineus.</title>
        <authorList>
            <person name="Buettner E."/>
        </authorList>
    </citation>
    <scope>NUCLEOTIDE SEQUENCE</scope>
    <source>
        <strain evidence="1">CG-C14</strain>
    </source>
</reference>
<protein>
    <submittedName>
        <fullName evidence="1">Uncharacterized protein</fullName>
    </submittedName>
</protein>
<evidence type="ECO:0000313" key="1">
    <source>
        <dbReference type="EMBL" id="KAJ3006756.1"/>
    </source>
</evidence>
<evidence type="ECO:0000313" key="2">
    <source>
        <dbReference type="Proteomes" id="UP001144978"/>
    </source>
</evidence>
<keyword evidence="2" id="KW-1185">Reference proteome</keyword>